<reference evidence="1 2" key="1">
    <citation type="journal article" date="2021" name="Nat. Plants">
        <title>The Taxus genome provides insights into paclitaxel biosynthesis.</title>
        <authorList>
            <person name="Xiong X."/>
            <person name="Gou J."/>
            <person name="Liao Q."/>
            <person name="Li Y."/>
            <person name="Zhou Q."/>
            <person name="Bi G."/>
            <person name="Li C."/>
            <person name="Du R."/>
            <person name="Wang X."/>
            <person name="Sun T."/>
            <person name="Guo L."/>
            <person name="Liang H."/>
            <person name="Lu P."/>
            <person name="Wu Y."/>
            <person name="Zhang Z."/>
            <person name="Ro D.K."/>
            <person name="Shang Y."/>
            <person name="Huang S."/>
            <person name="Yan J."/>
        </authorList>
    </citation>
    <scope>NUCLEOTIDE SEQUENCE [LARGE SCALE GENOMIC DNA]</scope>
    <source>
        <strain evidence="1">Ta-2019</strain>
    </source>
</reference>
<organism evidence="1 2">
    <name type="scientific">Taxus chinensis</name>
    <name type="common">Chinese yew</name>
    <name type="synonym">Taxus wallichiana var. chinensis</name>
    <dbReference type="NCBI Taxonomy" id="29808"/>
    <lineage>
        <taxon>Eukaryota</taxon>
        <taxon>Viridiplantae</taxon>
        <taxon>Streptophyta</taxon>
        <taxon>Embryophyta</taxon>
        <taxon>Tracheophyta</taxon>
        <taxon>Spermatophyta</taxon>
        <taxon>Pinopsida</taxon>
        <taxon>Pinidae</taxon>
        <taxon>Conifers II</taxon>
        <taxon>Cupressales</taxon>
        <taxon>Taxaceae</taxon>
        <taxon>Taxus</taxon>
    </lineage>
</organism>
<sequence>MGRALFCMVPKPRVPRTVRYGSRPARLALFRYGSRPARPRTVRYSFPDLRASTHECLAALHQMLQQMYS</sequence>
<evidence type="ECO:0000313" key="2">
    <source>
        <dbReference type="Proteomes" id="UP000824469"/>
    </source>
</evidence>
<keyword evidence="2" id="KW-1185">Reference proteome</keyword>
<feature type="non-terminal residue" evidence="1">
    <location>
        <position position="69"/>
    </location>
</feature>
<gene>
    <name evidence="1" type="ORF">KI387_009827</name>
</gene>
<name>A0AA38FKT7_TAXCH</name>
<dbReference type="EMBL" id="JAHRHJ020000008">
    <property type="protein sequence ID" value="KAH9305423.1"/>
    <property type="molecule type" value="Genomic_DNA"/>
</dbReference>
<evidence type="ECO:0000313" key="1">
    <source>
        <dbReference type="EMBL" id="KAH9305423.1"/>
    </source>
</evidence>
<dbReference type="Proteomes" id="UP000824469">
    <property type="component" value="Unassembled WGS sequence"/>
</dbReference>
<accession>A0AA38FKT7</accession>
<protein>
    <submittedName>
        <fullName evidence="1">Uncharacterized protein</fullName>
    </submittedName>
</protein>
<proteinExistence type="predicted"/>
<comment type="caution">
    <text evidence="1">The sequence shown here is derived from an EMBL/GenBank/DDBJ whole genome shotgun (WGS) entry which is preliminary data.</text>
</comment>
<dbReference type="AlphaFoldDB" id="A0AA38FKT7"/>